<feature type="region of interest" description="Disordered" evidence="2">
    <location>
        <begin position="1"/>
        <end position="28"/>
    </location>
</feature>
<evidence type="ECO:0000256" key="1">
    <source>
        <dbReference type="SAM" id="Coils"/>
    </source>
</evidence>
<organism evidence="4 5">
    <name type="scientific">Arabidopsis arenosa</name>
    <name type="common">Sand rock-cress</name>
    <name type="synonym">Cardaminopsis arenosa</name>
    <dbReference type="NCBI Taxonomy" id="38785"/>
    <lineage>
        <taxon>Eukaryota</taxon>
        <taxon>Viridiplantae</taxon>
        <taxon>Streptophyta</taxon>
        <taxon>Embryophyta</taxon>
        <taxon>Tracheophyta</taxon>
        <taxon>Spermatophyta</taxon>
        <taxon>Magnoliopsida</taxon>
        <taxon>eudicotyledons</taxon>
        <taxon>Gunneridae</taxon>
        <taxon>Pentapetalae</taxon>
        <taxon>rosids</taxon>
        <taxon>malvids</taxon>
        <taxon>Brassicales</taxon>
        <taxon>Brassicaceae</taxon>
        <taxon>Camelineae</taxon>
        <taxon>Arabidopsis</taxon>
    </lineage>
</organism>
<feature type="coiled-coil region" evidence="1">
    <location>
        <begin position="99"/>
        <end position="148"/>
    </location>
</feature>
<dbReference type="Gene3D" id="6.10.250.1710">
    <property type="match status" value="1"/>
</dbReference>
<protein>
    <recommendedName>
        <fullName evidence="6">Glycosyl transferase family 1 domain-containing protein</fullName>
    </recommendedName>
</protein>
<dbReference type="GO" id="GO:0007034">
    <property type="term" value="P:vacuolar transport"/>
    <property type="evidence" value="ECO:0007669"/>
    <property type="project" value="InterPro"/>
</dbReference>
<gene>
    <name evidence="4" type="ORF">AARE701A_LOCUS6833</name>
</gene>
<dbReference type="Gene3D" id="3.40.50.2000">
    <property type="entry name" value="Glycogen Phosphorylase B"/>
    <property type="match status" value="1"/>
</dbReference>
<dbReference type="AlphaFoldDB" id="A0A8S1ZTX1"/>
<name>A0A8S1ZTX1_ARAAE</name>
<keyword evidence="3" id="KW-0472">Membrane</keyword>
<dbReference type="SUPFAM" id="SSF53756">
    <property type="entry name" value="UDP-Glycosyltransferase/glycogen phosphorylase"/>
    <property type="match status" value="1"/>
</dbReference>
<dbReference type="PANTHER" id="PTHR46656:SF3">
    <property type="entry name" value="PUTATIVE-RELATED"/>
    <property type="match status" value="1"/>
</dbReference>
<dbReference type="Pfam" id="PF03357">
    <property type="entry name" value="Snf7"/>
    <property type="match status" value="1"/>
</dbReference>
<dbReference type="InterPro" id="IPR005024">
    <property type="entry name" value="Snf7_fam"/>
</dbReference>
<accession>A0A8S1ZTX1</accession>
<proteinExistence type="predicted"/>
<evidence type="ECO:0000313" key="5">
    <source>
        <dbReference type="Proteomes" id="UP000682877"/>
    </source>
</evidence>
<feature type="transmembrane region" description="Helical" evidence="3">
    <location>
        <begin position="243"/>
        <end position="264"/>
    </location>
</feature>
<keyword evidence="5" id="KW-1185">Reference proteome</keyword>
<keyword evidence="3" id="KW-0812">Transmembrane</keyword>
<sequence>MRRVFGAKKNTEPPPSIQDASDRINKRGDSVEDKIKKLDIELCKYKEQLKKTRPGPAQEAVKARAMRVLKQKKMYEGQRDMLYNQTFNLDQVSFAAEGLKDAQQTMTALKSANKELKGMMKTVKIQDIDNLQDEMMDLMDVSSEIQETLGRSYNVPDGLDEDDLMGELDALEADMGNETEADGMPSYLQPDTETDYDNELNLPAAPTGRNGAQQGRVQAEDEFGLPAVPRASLRDRSKRPWKFSTFVYSSSILILLLSIFLLGFTNTDLYKVQSLRFTFTANRIYSYLQFLLSFHDGTPKSETLDPASSTSHCVLWMAPFLSSGGYSSEAWSYILSLHNHLTNPKFRITIEHHGDLESVEFWNGLAKETKELAIEMYRTQCRPNETIVVCHSEPGAWYPPLFETLPCPPTGYEDFLSVIGRTMFETDRVNPEHVKRCNQMDHVWVPTEFHVSSFVQSGVDSSKVVKIVQPVDVGFFNPSKYEPLDLMAVGDLVLGSGMKNAGLGFVFLSVFKWEQRKGWDVLLKAYLREFSGEDNVALFLLTNAYHSDSDFGNKILDFVEELNIEEPRNGYPFVYVIDKHIAQVDLPRLYKAADAFVLPTRGEGWGRPIVEAMAMSLPVIATNWSGPTEYLTEQNGYPLVVEEMSEVKEGPFEGHQWAEPSVDKLRVLMRHVMSNPDEAKVKGNRGRDDMVQKFAPEVVAKVVADQIERIFDEKIKT</sequence>
<evidence type="ECO:0000313" key="4">
    <source>
        <dbReference type="EMBL" id="CAE5966788.1"/>
    </source>
</evidence>
<keyword evidence="3" id="KW-1133">Transmembrane helix</keyword>
<dbReference type="Pfam" id="PF13692">
    <property type="entry name" value="Glyco_trans_1_4"/>
    <property type="match status" value="1"/>
</dbReference>
<dbReference type="Proteomes" id="UP000682877">
    <property type="component" value="Chromosome 3"/>
</dbReference>
<dbReference type="EMBL" id="LR999453">
    <property type="protein sequence ID" value="CAE5966788.1"/>
    <property type="molecule type" value="Genomic_DNA"/>
</dbReference>
<keyword evidence="1" id="KW-0175">Coiled coil</keyword>
<dbReference type="PANTHER" id="PTHR46656">
    <property type="entry name" value="PUTATIVE-RELATED"/>
    <property type="match status" value="1"/>
</dbReference>
<evidence type="ECO:0000256" key="3">
    <source>
        <dbReference type="SAM" id="Phobius"/>
    </source>
</evidence>
<evidence type="ECO:0008006" key="6">
    <source>
        <dbReference type="Google" id="ProtNLM"/>
    </source>
</evidence>
<reference evidence="4" key="1">
    <citation type="submission" date="2021-01" db="EMBL/GenBank/DDBJ databases">
        <authorList>
            <person name="Bezrukov I."/>
        </authorList>
    </citation>
    <scope>NUCLEOTIDE SEQUENCE</scope>
</reference>
<evidence type="ECO:0000256" key="2">
    <source>
        <dbReference type="SAM" id="MobiDB-lite"/>
    </source>
</evidence>